<dbReference type="AlphaFoldDB" id="A0A917W994"/>
<dbReference type="PANTHER" id="PTHR43976">
    <property type="entry name" value="SHORT CHAIN DEHYDROGENASE"/>
    <property type="match status" value="1"/>
</dbReference>
<evidence type="ECO:0000313" key="5">
    <source>
        <dbReference type="EMBL" id="GGL80269.1"/>
    </source>
</evidence>
<dbReference type="SUPFAM" id="SSF51735">
    <property type="entry name" value="NAD(P)-binding Rossmann-fold domains"/>
    <property type="match status" value="1"/>
</dbReference>
<name>A0A917W994_9ACTN</name>
<dbReference type="Gene3D" id="3.40.50.720">
    <property type="entry name" value="NAD(P)-binding Rossmann-like Domain"/>
    <property type="match status" value="1"/>
</dbReference>
<dbReference type="Proteomes" id="UP000613840">
    <property type="component" value="Unassembled WGS sequence"/>
</dbReference>
<organism evidence="5 6">
    <name type="scientific">Microlunatus endophyticus</name>
    <dbReference type="NCBI Taxonomy" id="1716077"/>
    <lineage>
        <taxon>Bacteria</taxon>
        <taxon>Bacillati</taxon>
        <taxon>Actinomycetota</taxon>
        <taxon>Actinomycetes</taxon>
        <taxon>Propionibacteriales</taxon>
        <taxon>Propionibacteriaceae</taxon>
        <taxon>Microlunatus</taxon>
    </lineage>
</organism>
<dbReference type="InterPro" id="IPR051911">
    <property type="entry name" value="SDR_oxidoreductase"/>
</dbReference>
<dbReference type="EMBL" id="BMMZ01000015">
    <property type="protein sequence ID" value="GGL80269.1"/>
    <property type="molecule type" value="Genomic_DNA"/>
</dbReference>
<evidence type="ECO:0000256" key="1">
    <source>
        <dbReference type="ARBA" id="ARBA00006484"/>
    </source>
</evidence>
<evidence type="ECO:0000256" key="4">
    <source>
        <dbReference type="SAM" id="Coils"/>
    </source>
</evidence>
<evidence type="ECO:0000256" key="2">
    <source>
        <dbReference type="ARBA" id="ARBA00023002"/>
    </source>
</evidence>
<dbReference type="NCBIfam" id="NF004824">
    <property type="entry name" value="PRK06180.1"/>
    <property type="match status" value="1"/>
</dbReference>
<comment type="similarity">
    <text evidence="1 3">Belongs to the short-chain dehydrogenases/reductases (SDR) family.</text>
</comment>
<reference evidence="5" key="1">
    <citation type="journal article" date="2014" name="Int. J. Syst. Evol. Microbiol.">
        <title>Complete genome sequence of Corynebacterium casei LMG S-19264T (=DSM 44701T), isolated from a smear-ripened cheese.</title>
        <authorList>
            <consortium name="US DOE Joint Genome Institute (JGI-PGF)"/>
            <person name="Walter F."/>
            <person name="Albersmeier A."/>
            <person name="Kalinowski J."/>
            <person name="Ruckert C."/>
        </authorList>
    </citation>
    <scope>NUCLEOTIDE SEQUENCE</scope>
    <source>
        <strain evidence="5">CGMCC 4.7306</strain>
    </source>
</reference>
<proteinExistence type="inferred from homology"/>
<dbReference type="RefSeq" id="WP_188897740.1">
    <property type="nucleotide sequence ID" value="NZ_BMMZ01000015.1"/>
</dbReference>
<sequence length="280" mass="29272">MKTWLITGCSTGFGRELATAALAHGQQVAVTARHPGDIADIVAPYDSSAALALALDVTDPESVSIAVAAGHEHFGSIDVLLNNAGISYFGGVEESDPQAVRRLFEINFFGLMRVTNAVLPLMREQRSGTIVNLASIAGLNGFPGVGYYSASKFAVEGVSEALAQEVDAFGIRVLLVEPSAFRTDWARSSATVAEPIAAYDRTPLRQQVEAASDPATPLPGDPAKAAGAIIADVLRSGSNLHLPLGAASYLATTAKLDRLRAEYDALEQIARAADDLPAAV</sequence>
<reference evidence="5" key="2">
    <citation type="submission" date="2020-09" db="EMBL/GenBank/DDBJ databases">
        <authorList>
            <person name="Sun Q."/>
            <person name="Zhou Y."/>
        </authorList>
    </citation>
    <scope>NUCLEOTIDE SEQUENCE</scope>
    <source>
        <strain evidence="5">CGMCC 4.7306</strain>
    </source>
</reference>
<dbReference type="InterPro" id="IPR036291">
    <property type="entry name" value="NAD(P)-bd_dom_sf"/>
</dbReference>
<comment type="caution">
    <text evidence="5">The sequence shown here is derived from an EMBL/GenBank/DDBJ whole genome shotgun (WGS) entry which is preliminary data.</text>
</comment>
<evidence type="ECO:0000313" key="6">
    <source>
        <dbReference type="Proteomes" id="UP000613840"/>
    </source>
</evidence>
<dbReference type="InterPro" id="IPR002347">
    <property type="entry name" value="SDR_fam"/>
</dbReference>
<gene>
    <name evidence="5" type="ORF">GCM10011575_43180</name>
</gene>
<accession>A0A917W994</accession>
<dbReference type="Pfam" id="PF00106">
    <property type="entry name" value="adh_short"/>
    <property type="match status" value="1"/>
</dbReference>
<dbReference type="CDD" id="cd05374">
    <property type="entry name" value="17beta-HSD-like_SDR_c"/>
    <property type="match status" value="1"/>
</dbReference>
<feature type="coiled-coil region" evidence="4">
    <location>
        <begin position="249"/>
        <end position="276"/>
    </location>
</feature>
<keyword evidence="2" id="KW-0560">Oxidoreductase</keyword>
<protein>
    <submittedName>
        <fullName evidence="5">Short-chain dehydrogenase/reductase</fullName>
    </submittedName>
</protein>
<keyword evidence="6" id="KW-1185">Reference proteome</keyword>
<evidence type="ECO:0000256" key="3">
    <source>
        <dbReference type="RuleBase" id="RU000363"/>
    </source>
</evidence>
<dbReference type="PROSITE" id="PS00061">
    <property type="entry name" value="ADH_SHORT"/>
    <property type="match status" value="1"/>
</dbReference>
<dbReference type="PRINTS" id="PR00080">
    <property type="entry name" value="SDRFAMILY"/>
</dbReference>
<dbReference type="GO" id="GO:0016491">
    <property type="term" value="F:oxidoreductase activity"/>
    <property type="evidence" value="ECO:0007669"/>
    <property type="project" value="UniProtKB-KW"/>
</dbReference>
<keyword evidence="4" id="KW-0175">Coiled coil</keyword>
<dbReference type="InterPro" id="IPR020904">
    <property type="entry name" value="Sc_DH/Rdtase_CS"/>
</dbReference>
<dbReference type="PANTHER" id="PTHR43976:SF16">
    <property type="entry name" value="SHORT-CHAIN DEHYDROGENASE_REDUCTASE FAMILY PROTEIN"/>
    <property type="match status" value="1"/>
</dbReference>
<dbReference type="PRINTS" id="PR00081">
    <property type="entry name" value="GDHRDH"/>
</dbReference>